<keyword evidence="2 4" id="KW-0863">Zinc-finger</keyword>
<gene>
    <name evidence="7" type="primary">LOC104585201</name>
    <name evidence="6" type="ORF">BRADI_4g43125v3</name>
</gene>
<name>A0A0Q3HVS0_BRADI</name>
<dbReference type="GO" id="GO:0016567">
    <property type="term" value="P:protein ubiquitination"/>
    <property type="evidence" value="ECO:0000318"/>
    <property type="project" value="GO_Central"/>
</dbReference>
<reference evidence="6 7" key="1">
    <citation type="journal article" date="2010" name="Nature">
        <title>Genome sequencing and analysis of the model grass Brachypodium distachyon.</title>
        <authorList>
            <consortium name="International Brachypodium Initiative"/>
        </authorList>
    </citation>
    <scope>NUCLEOTIDE SEQUENCE [LARGE SCALE GENOMIC DNA]</scope>
    <source>
        <strain evidence="6 7">Bd21</strain>
    </source>
</reference>
<feature type="non-terminal residue" evidence="6">
    <location>
        <position position="191"/>
    </location>
</feature>
<evidence type="ECO:0000313" key="6">
    <source>
        <dbReference type="EMBL" id="KQJ92363.1"/>
    </source>
</evidence>
<accession>A0A0Q3HVS0</accession>
<dbReference type="Gramene" id="KQJ92363">
    <property type="protein sequence ID" value="KQJ92363"/>
    <property type="gene ID" value="BRADI_4g43125v3"/>
</dbReference>
<feature type="domain" description="RING-type" evidence="5">
    <location>
        <begin position="131"/>
        <end position="180"/>
    </location>
</feature>
<dbReference type="AlphaFoldDB" id="A0A0Q3HVS0"/>
<evidence type="ECO:0000256" key="3">
    <source>
        <dbReference type="ARBA" id="ARBA00022833"/>
    </source>
</evidence>
<dbReference type="SUPFAM" id="SSF57850">
    <property type="entry name" value="RING/U-box"/>
    <property type="match status" value="1"/>
</dbReference>
<evidence type="ECO:0000313" key="7">
    <source>
        <dbReference type="EnsemblPlants" id="KQJ92363"/>
    </source>
</evidence>
<dbReference type="GO" id="GO:0008270">
    <property type="term" value="F:zinc ion binding"/>
    <property type="evidence" value="ECO:0007669"/>
    <property type="project" value="UniProtKB-KW"/>
</dbReference>
<dbReference type="PANTHER" id="PTHR15710:SF129">
    <property type="entry name" value="RING-TYPE DOMAIN-CONTAINING PROTEIN"/>
    <property type="match status" value="1"/>
</dbReference>
<evidence type="ECO:0000256" key="1">
    <source>
        <dbReference type="ARBA" id="ARBA00022723"/>
    </source>
</evidence>
<reference evidence="7" key="3">
    <citation type="submission" date="2018-08" db="UniProtKB">
        <authorList>
            <consortium name="EnsemblPlants"/>
        </authorList>
    </citation>
    <scope>IDENTIFICATION</scope>
    <source>
        <strain evidence="7">cv. Bd21</strain>
    </source>
</reference>
<reference evidence="6" key="2">
    <citation type="submission" date="2017-06" db="EMBL/GenBank/DDBJ databases">
        <title>WGS assembly of Brachypodium distachyon.</title>
        <authorList>
            <consortium name="The International Brachypodium Initiative"/>
            <person name="Lucas S."/>
            <person name="Harmon-Smith M."/>
            <person name="Lail K."/>
            <person name="Tice H."/>
            <person name="Grimwood J."/>
            <person name="Bruce D."/>
            <person name="Barry K."/>
            <person name="Shu S."/>
            <person name="Lindquist E."/>
            <person name="Wang M."/>
            <person name="Pitluck S."/>
            <person name="Vogel J.P."/>
            <person name="Garvin D.F."/>
            <person name="Mockler T.C."/>
            <person name="Schmutz J."/>
            <person name="Rokhsar D."/>
            <person name="Bevan M.W."/>
        </authorList>
    </citation>
    <scope>NUCLEOTIDE SEQUENCE</scope>
    <source>
        <strain evidence="6">Bd21</strain>
    </source>
</reference>
<evidence type="ECO:0000256" key="4">
    <source>
        <dbReference type="PROSITE-ProRule" id="PRU00175"/>
    </source>
</evidence>
<protein>
    <recommendedName>
        <fullName evidence="5">RING-type domain-containing protein</fullName>
    </recommendedName>
</protein>
<keyword evidence="1" id="KW-0479">Metal-binding</keyword>
<dbReference type="InterPro" id="IPR013083">
    <property type="entry name" value="Znf_RING/FYVE/PHD"/>
</dbReference>
<dbReference type="OrthoDB" id="690398at2759"/>
<dbReference type="PANTHER" id="PTHR15710">
    <property type="entry name" value="E3 UBIQUITIN-PROTEIN LIGASE PRAJA"/>
    <property type="match status" value="1"/>
</dbReference>
<evidence type="ECO:0000259" key="5">
    <source>
        <dbReference type="PROSITE" id="PS50089"/>
    </source>
</evidence>
<dbReference type="Proteomes" id="UP000008810">
    <property type="component" value="Chromosome 4"/>
</dbReference>
<proteinExistence type="predicted"/>
<evidence type="ECO:0000256" key="2">
    <source>
        <dbReference type="ARBA" id="ARBA00022771"/>
    </source>
</evidence>
<dbReference type="EMBL" id="CM000883">
    <property type="protein sequence ID" value="KQJ92363.1"/>
    <property type="molecule type" value="Genomic_DNA"/>
</dbReference>
<keyword evidence="3" id="KW-0862">Zinc</keyword>
<dbReference type="GO" id="GO:0005737">
    <property type="term" value="C:cytoplasm"/>
    <property type="evidence" value="ECO:0000318"/>
    <property type="project" value="GO_Central"/>
</dbReference>
<dbReference type="EnsemblPlants" id="KQJ92363">
    <property type="protein sequence ID" value="KQJ92363"/>
    <property type="gene ID" value="BRADI_4g43125v3"/>
</dbReference>
<sequence length="191" mass="21006">MATGAARSHRRRAAVPDPFAELQCYDEQQMDRFYQQCARMTRRRRSSAPPAVAQRMVVQIRFGEDGCPEFSDGNGVIISSTSHDDDIDVGVSADGDGAYRGGGFGAVPASGLEIAKLAEADVGEHEEEEECAVCLEGLATAGEGEEKVVIRKMPCPDAHRFHERCIFRWLMVSRLCPLCRFALPPAEDEEE</sequence>
<dbReference type="PROSITE" id="PS50089">
    <property type="entry name" value="ZF_RING_2"/>
    <property type="match status" value="1"/>
</dbReference>
<organism evidence="6">
    <name type="scientific">Brachypodium distachyon</name>
    <name type="common">Purple false brome</name>
    <name type="synonym">Trachynia distachya</name>
    <dbReference type="NCBI Taxonomy" id="15368"/>
    <lineage>
        <taxon>Eukaryota</taxon>
        <taxon>Viridiplantae</taxon>
        <taxon>Streptophyta</taxon>
        <taxon>Embryophyta</taxon>
        <taxon>Tracheophyta</taxon>
        <taxon>Spermatophyta</taxon>
        <taxon>Magnoliopsida</taxon>
        <taxon>Liliopsida</taxon>
        <taxon>Poales</taxon>
        <taxon>Poaceae</taxon>
        <taxon>BOP clade</taxon>
        <taxon>Pooideae</taxon>
        <taxon>Stipodae</taxon>
        <taxon>Brachypodieae</taxon>
        <taxon>Brachypodium</taxon>
    </lineage>
</organism>
<dbReference type="SMART" id="SM00184">
    <property type="entry name" value="RING"/>
    <property type="match status" value="1"/>
</dbReference>
<dbReference type="Gene3D" id="3.30.40.10">
    <property type="entry name" value="Zinc/RING finger domain, C3HC4 (zinc finger)"/>
    <property type="match status" value="1"/>
</dbReference>
<evidence type="ECO:0000313" key="8">
    <source>
        <dbReference type="Proteomes" id="UP000008810"/>
    </source>
</evidence>
<dbReference type="InterPro" id="IPR001841">
    <property type="entry name" value="Znf_RING"/>
</dbReference>
<keyword evidence="8" id="KW-1185">Reference proteome</keyword>
<dbReference type="Pfam" id="PF13639">
    <property type="entry name" value="zf-RING_2"/>
    <property type="match status" value="1"/>
</dbReference>
<dbReference type="GO" id="GO:0061630">
    <property type="term" value="F:ubiquitin protein ligase activity"/>
    <property type="evidence" value="ECO:0000318"/>
    <property type="project" value="GO_Central"/>
</dbReference>